<gene>
    <name evidence="1" type="ORF">PM10SUCC1_08610</name>
</gene>
<dbReference type="NCBIfam" id="TIGR01909">
    <property type="entry name" value="C_GCAxxG_C_C"/>
    <property type="match status" value="1"/>
</dbReference>
<evidence type="ECO:0000313" key="2">
    <source>
        <dbReference type="Proteomes" id="UP001144471"/>
    </source>
</evidence>
<dbReference type="AlphaFoldDB" id="A0A9W6GKM8"/>
<protein>
    <recommendedName>
        <fullName evidence="3">C_GCAxxG_C_C family redox protein</fullName>
    </recommendedName>
</protein>
<reference evidence="1" key="1">
    <citation type="submission" date="2022-12" db="EMBL/GenBank/DDBJ databases">
        <title>Reference genome sequencing for broad-spectrum identification of bacterial and archaeal isolates by mass spectrometry.</title>
        <authorList>
            <person name="Sekiguchi Y."/>
            <person name="Tourlousse D.M."/>
        </authorList>
    </citation>
    <scope>NUCLEOTIDE SEQUENCE</scope>
    <source>
        <strain evidence="1">10succ1</strain>
    </source>
</reference>
<proteinExistence type="predicted"/>
<dbReference type="Proteomes" id="UP001144471">
    <property type="component" value="Unassembled WGS sequence"/>
</dbReference>
<accession>A0A9W6GKM8</accession>
<organism evidence="1 2">
    <name type="scientific">Propionigenium maris DSM 9537</name>
    <dbReference type="NCBI Taxonomy" id="1123000"/>
    <lineage>
        <taxon>Bacteria</taxon>
        <taxon>Fusobacteriati</taxon>
        <taxon>Fusobacteriota</taxon>
        <taxon>Fusobacteriia</taxon>
        <taxon>Fusobacteriales</taxon>
        <taxon>Fusobacteriaceae</taxon>
        <taxon>Propionigenium</taxon>
    </lineage>
</organism>
<dbReference type="RefSeq" id="WP_281833733.1">
    <property type="nucleotide sequence ID" value="NZ_BSDY01000003.1"/>
</dbReference>
<dbReference type="Pfam" id="PF09719">
    <property type="entry name" value="C_GCAxxG_C_C"/>
    <property type="match status" value="1"/>
</dbReference>
<keyword evidence="2" id="KW-1185">Reference proteome</keyword>
<name>A0A9W6GKM8_9FUSO</name>
<sequence>MKDRALNNYKNGCNCAQAILKTFSQQLEIDDETAMKLASGLGVGMYSGETCGAVSAAFIALGLKYGGSDKGKAKEVFKRVKEYENLFKEKNISMNCKELKSVHKRDCRELVQDSAGILEELL</sequence>
<dbReference type="InterPro" id="IPR010181">
    <property type="entry name" value="CGCAxxGCC_motif"/>
</dbReference>
<comment type="caution">
    <text evidence="1">The sequence shown here is derived from an EMBL/GenBank/DDBJ whole genome shotgun (WGS) entry which is preliminary data.</text>
</comment>
<evidence type="ECO:0000313" key="1">
    <source>
        <dbReference type="EMBL" id="GLI55347.1"/>
    </source>
</evidence>
<evidence type="ECO:0008006" key="3">
    <source>
        <dbReference type="Google" id="ProtNLM"/>
    </source>
</evidence>
<dbReference type="EMBL" id="BSDY01000003">
    <property type="protein sequence ID" value="GLI55347.1"/>
    <property type="molecule type" value="Genomic_DNA"/>
</dbReference>